<feature type="region of interest" description="Disordered" evidence="1">
    <location>
        <begin position="52"/>
        <end position="207"/>
    </location>
</feature>
<dbReference type="Proteomes" id="UP000005447">
    <property type="component" value="Unassembled WGS sequence"/>
</dbReference>
<proteinExistence type="predicted"/>
<dbReference type="Pfam" id="PF15770">
    <property type="entry name" value="DUF4699"/>
    <property type="match status" value="1"/>
</dbReference>
<dbReference type="PANTHER" id="PTHR16106">
    <property type="entry name" value="CHROMOSOME 4 OPEN READING FRAME 19"/>
    <property type="match status" value="1"/>
</dbReference>
<dbReference type="FunCoup" id="A0A286X9E3">
    <property type="interactions" value="15"/>
</dbReference>
<dbReference type="KEGG" id="cpoc:100730644"/>
<feature type="compositionally biased region" description="Polar residues" evidence="1">
    <location>
        <begin position="125"/>
        <end position="134"/>
    </location>
</feature>
<evidence type="ECO:0000256" key="1">
    <source>
        <dbReference type="SAM" id="MobiDB-lite"/>
    </source>
</evidence>
<dbReference type="OMA" id="YPQLWGS"/>
<protein>
    <submittedName>
        <fullName evidence="2">Chromosome 4 open reading frame 19</fullName>
    </submittedName>
</protein>
<feature type="region of interest" description="Disordered" evidence="1">
    <location>
        <begin position="27"/>
        <end position="46"/>
    </location>
</feature>
<name>A0A286X9E3_CAVPO</name>
<dbReference type="eggNOG" id="ENOG502S5D9">
    <property type="taxonomic scope" value="Eukaryota"/>
</dbReference>
<dbReference type="GO" id="GO:0051726">
    <property type="term" value="P:regulation of cell cycle"/>
    <property type="evidence" value="ECO:0007669"/>
    <property type="project" value="Ensembl"/>
</dbReference>
<reference evidence="3" key="1">
    <citation type="journal article" date="2011" name="Nature">
        <title>A high-resolution map of human evolutionary constraint using 29 mammals.</title>
        <authorList>
            <person name="Lindblad-Toh K."/>
            <person name="Garber M."/>
            <person name="Zuk O."/>
            <person name="Lin M.F."/>
            <person name="Parker B.J."/>
            <person name="Washietl S."/>
            <person name="Kheradpour P."/>
            <person name="Ernst J."/>
            <person name="Jordan G."/>
            <person name="Mauceli E."/>
            <person name="Ward L.D."/>
            <person name="Lowe C.B."/>
            <person name="Holloway A.K."/>
            <person name="Clamp M."/>
            <person name="Gnerre S."/>
            <person name="Alfoldi J."/>
            <person name="Beal K."/>
            <person name="Chang J."/>
            <person name="Clawson H."/>
            <person name="Cuff J."/>
            <person name="Di Palma F."/>
            <person name="Fitzgerald S."/>
            <person name="Flicek P."/>
            <person name="Guttman M."/>
            <person name="Hubisz M.J."/>
            <person name="Jaffe D.B."/>
            <person name="Jungreis I."/>
            <person name="Kent W.J."/>
            <person name="Kostka D."/>
            <person name="Lara M."/>
            <person name="Martins A.L."/>
            <person name="Massingham T."/>
            <person name="Moltke I."/>
            <person name="Raney B.J."/>
            <person name="Rasmussen M.D."/>
            <person name="Robinson J."/>
            <person name="Stark A."/>
            <person name="Vilella A.J."/>
            <person name="Wen J."/>
            <person name="Xie X."/>
            <person name="Zody M.C."/>
            <person name="Baldwin J."/>
            <person name="Bloom T."/>
            <person name="Chin C.W."/>
            <person name="Heiman D."/>
            <person name="Nicol R."/>
            <person name="Nusbaum C."/>
            <person name="Young S."/>
            <person name="Wilkinson J."/>
            <person name="Worley K.C."/>
            <person name="Kovar C.L."/>
            <person name="Muzny D.M."/>
            <person name="Gibbs R.A."/>
            <person name="Cree A."/>
            <person name="Dihn H.H."/>
            <person name="Fowler G."/>
            <person name="Jhangiani S."/>
            <person name="Joshi V."/>
            <person name="Lee S."/>
            <person name="Lewis L.R."/>
            <person name="Nazareth L.V."/>
            <person name="Okwuonu G."/>
            <person name="Santibanez J."/>
            <person name="Warren W.C."/>
            <person name="Mardis E.R."/>
            <person name="Weinstock G.M."/>
            <person name="Wilson R.K."/>
            <person name="Delehaunty K."/>
            <person name="Dooling D."/>
            <person name="Fronik C."/>
            <person name="Fulton L."/>
            <person name="Fulton B."/>
            <person name="Graves T."/>
            <person name="Minx P."/>
            <person name="Sodergren E."/>
            <person name="Birney E."/>
            <person name="Margulies E.H."/>
            <person name="Herrero J."/>
            <person name="Green E.D."/>
            <person name="Haussler D."/>
            <person name="Siepel A."/>
            <person name="Goldman N."/>
            <person name="Pollard K.S."/>
            <person name="Pedersen J.S."/>
            <person name="Lander E.S."/>
            <person name="Kellis M."/>
        </authorList>
    </citation>
    <scope>NUCLEOTIDE SEQUENCE [LARGE SCALE GENOMIC DNA]</scope>
    <source>
        <strain evidence="3">2N</strain>
    </source>
</reference>
<reference evidence="2" key="2">
    <citation type="submission" date="2025-08" db="UniProtKB">
        <authorList>
            <consortium name="Ensembl"/>
        </authorList>
    </citation>
    <scope>IDENTIFICATION</scope>
    <source>
        <strain evidence="2">2N</strain>
    </source>
</reference>
<accession>A0A286X9E3</accession>
<keyword evidence="3" id="KW-1185">Reference proteome</keyword>
<organism evidence="2 3">
    <name type="scientific">Cavia porcellus</name>
    <name type="common">Guinea pig</name>
    <dbReference type="NCBI Taxonomy" id="10141"/>
    <lineage>
        <taxon>Eukaryota</taxon>
        <taxon>Metazoa</taxon>
        <taxon>Chordata</taxon>
        <taxon>Craniata</taxon>
        <taxon>Vertebrata</taxon>
        <taxon>Euteleostomi</taxon>
        <taxon>Mammalia</taxon>
        <taxon>Eutheria</taxon>
        <taxon>Euarchontoglires</taxon>
        <taxon>Glires</taxon>
        <taxon>Rodentia</taxon>
        <taxon>Hystricomorpha</taxon>
        <taxon>Caviidae</taxon>
        <taxon>Cavia</taxon>
    </lineage>
</organism>
<feature type="compositionally biased region" description="Low complexity" evidence="1">
    <location>
        <begin position="297"/>
        <end position="308"/>
    </location>
</feature>
<feature type="region of interest" description="Disordered" evidence="1">
    <location>
        <begin position="267"/>
        <end position="316"/>
    </location>
</feature>
<sequence length="316" mass="33722">MGCKCCKIIQSYLFDAVQAPSPDYVSEVSSTKLDEDHTDNLKSRSSEVLVHKNALWGEGLRRTESRSREAGPQEPCGPPQGSLPQGYPGEGLCTKPGGTANGIGPSASPESSRNLWPHPGPMGSWASTADSLHSAQPFLEGRDTGSQDCVPPASGETPAVGRGGCRAPAEAESPVSEGQAHIPQLPVPDYPQLWDPAGDSEEQEEKDCLFETHAENEPLAEVHPGLTEYELNIPFPMQRNWDSLNEAVATEVLSIYFNEKGPAQVVPIADSRSKQMPAQGSEGDSEEEEEDEDEAVAEALAALEAATAGEDEDEAD</sequence>
<dbReference type="AlphaFoldDB" id="A0A286X9E3"/>
<dbReference type="GeneTree" id="ENSGT00390000013778"/>
<dbReference type="Bgee" id="ENSCPOG00000035167">
    <property type="expression patterns" value="Expressed in liver and 7 other cell types or tissues"/>
</dbReference>
<dbReference type="GO" id="GO:0071944">
    <property type="term" value="C:cell periphery"/>
    <property type="evidence" value="ECO:0007669"/>
    <property type="project" value="Ensembl"/>
</dbReference>
<evidence type="ECO:0000313" key="2">
    <source>
        <dbReference type="Ensembl" id="ENSCPOP00000022029.1"/>
    </source>
</evidence>
<feature type="compositionally biased region" description="Basic and acidic residues" evidence="1">
    <location>
        <begin position="32"/>
        <end position="45"/>
    </location>
</feature>
<dbReference type="Ensembl" id="ENSCPOT00000046754.1">
    <property type="protein sequence ID" value="ENSCPOP00000022029.1"/>
    <property type="gene ID" value="ENSCPOG00000035167.1"/>
</dbReference>
<dbReference type="EMBL" id="AAKN02027988">
    <property type="status" value="NOT_ANNOTATED_CDS"/>
    <property type="molecule type" value="Genomic_DNA"/>
</dbReference>
<feature type="compositionally biased region" description="Acidic residues" evidence="1">
    <location>
        <begin position="283"/>
        <end position="296"/>
    </location>
</feature>
<gene>
    <name evidence="2" type="primary">C4orf19</name>
    <name evidence="2" type="synonym">PGCKA1</name>
</gene>
<dbReference type="OrthoDB" id="8773301at2759"/>
<dbReference type="STRING" id="10141.ENSCPOP00000022029"/>
<reference evidence="2" key="3">
    <citation type="submission" date="2025-09" db="UniProtKB">
        <authorList>
            <consortium name="Ensembl"/>
        </authorList>
    </citation>
    <scope>IDENTIFICATION</scope>
    <source>
        <strain evidence="2">2N</strain>
    </source>
</reference>
<dbReference type="InterPro" id="IPR031528">
    <property type="entry name" value="C4orf19"/>
</dbReference>
<dbReference type="InParanoid" id="A0A286X9E3"/>
<evidence type="ECO:0000313" key="3">
    <source>
        <dbReference type="Proteomes" id="UP000005447"/>
    </source>
</evidence>
<dbReference type="VEuPathDB" id="HostDB:ENSCPOG00000035167"/>
<feature type="compositionally biased region" description="Basic and acidic residues" evidence="1">
    <location>
        <begin position="59"/>
        <end position="71"/>
    </location>
</feature>
<dbReference type="PANTHER" id="PTHR16106:SF3">
    <property type="entry name" value="CHROMOSOME 4 OPEN READING FRAME 19"/>
    <property type="match status" value="1"/>
</dbReference>